<name>A0AAE0S953_9BIVA</name>
<dbReference type="AlphaFoldDB" id="A0AAE0S953"/>
<evidence type="ECO:0000313" key="2">
    <source>
        <dbReference type="Proteomes" id="UP001195483"/>
    </source>
</evidence>
<reference evidence="1" key="3">
    <citation type="submission" date="2023-05" db="EMBL/GenBank/DDBJ databases">
        <authorList>
            <person name="Smith C.H."/>
        </authorList>
    </citation>
    <scope>NUCLEOTIDE SEQUENCE</scope>
    <source>
        <strain evidence="1">CHS0354</strain>
        <tissue evidence="1">Mantle</tissue>
    </source>
</reference>
<evidence type="ECO:0000313" key="1">
    <source>
        <dbReference type="EMBL" id="KAK3587707.1"/>
    </source>
</evidence>
<sequence length="93" mass="10558">MSTCKLTDVSPNGLIRPIFSYAHGIRRQNSEPISTLLDEFRASSAGVVEEMQIEDIFVITKERLLNSLQAYVVGLSYHTLSLKVKMKNWKTLE</sequence>
<accession>A0AAE0S953</accession>
<keyword evidence="2" id="KW-1185">Reference proteome</keyword>
<reference evidence="1" key="2">
    <citation type="journal article" date="2021" name="Genome Biol. Evol.">
        <title>Developing a high-quality reference genome for a parasitic bivalve with doubly uniparental inheritance (Bivalvia: Unionida).</title>
        <authorList>
            <person name="Smith C.H."/>
        </authorList>
    </citation>
    <scope>NUCLEOTIDE SEQUENCE</scope>
    <source>
        <strain evidence="1">CHS0354</strain>
        <tissue evidence="1">Mantle</tissue>
    </source>
</reference>
<comment type="caution">
    <text evidence="1">The sequence shown here is derived from an EMBL/GenBank/DDBJ whole genome shotgun (WGS) entry which is preliminary data.</text>
</comment>
<dbReference type="EMBL" id="JAEAOA010002355">
    <property type="protein sequence ID" value="KAK3587707.1"/>
    <property type="molecule type" value="Genomic_DNA"/>
</dbReference>
<proteinExistence type="predicted"/>
<organism evidence="1 2">
    <name type="scientific">Potamilus streckersoni</name>
    <dbReference type="NCBI Taxonomy" id="2493646"/>
    <lineage>
        <taxon>Eukaryota</taxon>
        <taxon>Metazoa</taxon>
        <taxon>Spiralia</taxon>
        <taxon>Lophotrochozoa</taxon>
        <taxon>Mollusca</taxon>
        <taxon>Bivalvia</taxon>
        <taxon>Autobranchia</taxon>
        <taxon>Heteroconchia</taxon>
        <taxon>Palaeoheterodonta</taxon>
        <taxon>Unionida</taxon>
        <taxon>Unionoidea</taxon>
        <taxon>Unionidae</taxon>
        <taxon>Ambleminae</taxon>
        <taxon>Lampsilini</taxon>
        <taxon>Potamilus</taxon>
    </lineage>
</organism>
<protein>
    <submittedName>
        <fullName evidence="1">Uncharacterized protein</fullName>
    </submittedName>
</protein>
<reference evidence="1" key="1">
    <citation type="journal article" date="2021" name="Genome Biol. Evol.">
        <title>A High-Quality Reference Genome for a Parasitic Bivalve with Doubly Uniparental Inheritance (Bivalvia: Unionida).</title>
        <authorList>
            <person name="Smith C.H."/>
        </authorList>
    </citation>
    <scope>NUCLEOTIDE SEQUENCE</scope>
    <source>
        <strain evidence="1">CHS0354</strain>
    </source>
</reference>
<gene>
    <name evidence="1" type="ORF">CHS0354_042494</name>
</gene>
<dbReference type="Proteomes" id="UP001195483">
    <property type="component" value="Unassembled WGS sequence"/>
</dbReference>